<dbReference type="Gene3D" id="2.170.130.10">
    <property type="entry name" value="TonB-dependent receptor, plug domain"/>
    <property type="match status" value="1"/>
</dbReference>
<keyword evidence="5 10" id="KW-0812">Transmembrane</keyword>
<feature type="signal peptide" evidence="12">
    <location>
        <begin position="1"/>
        <end position="20"/>
    </location>
</feature>
<evidence type="ECO:0000256" key="12">
    <source>
        <dbReference type="SAM" id="SignalP"/>
    </source>
</evidence>
<name>A0A939GXX3_9BURK</name>
<keyword evidence="16" id="KW-1185">Reference proteome</keyword>
<keyword evidence="3 10" id="KW-0813">Transport</keyword>
<sequence length="749" mass="83598">MALRLIPLALALCYCAKALAAAPSLEDVQQLLDLSLEDLIATPVVTASRQSETRDQTPAHVMVFTREQIRQRRYQNLADLLEDLPGVNFQRGTKSSQFNQFTVQGYLGPNKLVLMLDGIRIGQPSGGNIPVAENLAIYHAKQVEVVFGPAAALYGADAVAGVVNIITDNATNATANGATGTASVGLGRFGSRDTSFFTSAKISERLGISVGGHSQRSDRAPLDEFYPDDFQKVDGQFNGRTVLPAATREAYTGGIRSSSVFARLDLGEPLTAGFYRHRFNSLTSTGDPYAMARYDRAAQWQTTNDTVYARYRHRLGENLHGKLTLDHAQMQVDPRAYYSNAYNDFGRGYSYVQGKRTGIEESLHWQVNERHQVQGGLGWQEYTAIEAASMPQPYNTDLSPTDQGMVYPNTPGFRFDTPHTRFHNLSAYVQWQAQWSEQLSSVAGVRLDRHSVYGSSVNPRLGVVFVPNKTHVFKALYGQAFRAPSPEESLSTIGHFDGRQDADGRYIGTNFRVGNEHLEPETVRSLSLTWDWRPAQHLNFSTNLYHSRISHLVVNMPTADVITPQMWLQKPETKGNAGYQFQRGLDISAQWRFRWGRNWTGDLWGSASWIHGRINTGNGIEWQIPYVASRQLKLGTTLRWRDQWSITPKLRWSSSTTNGRTKAPANPLLPAAHCSSTPSAPTRCSTPGAAVLDLHLGWHQLLDGKATLWLDVTNVLDKRYYAAGGGGSMTFWDMPQQPRRWMLTLDYRF</sequence>
<dbReference type="Pfam" id="PF07715">
    <property type="entry name" value="Plug"/>
    <property type="match status" value="1"/>
</dbReference>
<keyword evidence="7 10" id="KW-0472">Membrane</keyword>
<dbReference type="GO" id="GO:0009279">
    <property type="term" value="C:cell outer membrane"/>
    <property type="evidence" value="ECO:0007669"/>
    <property type="project" value="UniProtKB-SubCell"/>
</dbReference>
<evidence type="ECO:0000259" key="13">
    <source>
        <dbReference type="Pfam" id="PF00593"/>
    </source>
</evidence>
<evidence type="ECO:0000256" key="4">
    <source>
        <dbReference type="ARBA" id="ARBA00022452"/>
    </source>
</evidence>
<evidence type="ECO:0000256" key="1">
    <source>
        <dbReference type="ARBA" id="ARBA00004571"/>
    </source>
</evidence>
<reference evidence="15" key="1">
    <citation type="submission" date="2021-03" db="EMBL/GenBank/DDBJ databases">
        <title>Comamonas denitrificans.</title>
        <authorList>
            <person name="Finster K."/>
        </authorList>
    </citation>
    <scope>NUCLEOTIDE SEQUENCE</scope>
    <source>
        <strain evidence="15">MM2021_4</strain>
    </source>
</reference>
<accession>A0A939GXX3</accession>
<feature type="chain" id="PRO_5036845638" evidence="12">
    <location>
        <begin position="21"/>
        <end position="749"/>
    </location>
</feature>
<feature type="domain" description="TonB-dependent receptor plug" evidence="14">
    <location>
        <begin position="55"/>
        <end position="162"/>
    </location>
</feature>
<keyword evidence="4 10" id="KW-1134">Transmembrane beta strand</keyword>
<evidence type="ECO:0000256" key="2">
    <source>
        <dbReference type="ARBA" id="ARBA00009810"/>
    </source>
</evidence>
<comment type="similarity">
    <text evidence="2 10 11">Belongs to the TonB-dependent receptor family.</text>
</comment>
<dbReference type="InterPro" id="IPR000531">
    <property type="entry name" value="Beta-barrel_TonB"/>
</dbReference>
<organism evidence="15 16">
    <name type="scientific">Comamonas denitrificans</name>
    <dbReference type="NCBI Taxonomy" id="117506"/>
    <lineage>
        <taxon>Bacteria</taxon>
        <taxon>Pseudomonadati</taxon>
        <taxon>Pseudomonadota</taxon>
        <taxon>Betaproteobacteria</taxon>
        <taxon>Burkholderiales</taxon>
        <taxon>Comamonadaceae</taxon>
        <taxon>Comamonas</taxon>
    </lineage>
</organism>
<dbReference type="InterPro" id="IPR037066">
    <property type="entry name" value="Plug_dom_sf"/>
</dbReference>
<dbReference type="EMBL" id="JAFNME010000009">
    <property type="protein sequence ID" value="MBO1249322.1"/>
    <property type="molecule type" value="Genomic_DNA"/>
</dbReference>
<dbReference type="InterPro" id="IPR039426">
    <property type="entry name" value="TonB-dep_rcpt-like"/>
</dbReference>
<proteinExistence type="inferred from homology"/>
<evidence type="ECO:0000256" key="3">
    <source>
        <dbReference type="ARBA" id="ARBA00022448"/>
    </source>
</evidence>
<dbReference type="PANTHER" id="PTHR30069:SF39">
    <property type="entry name" value="BLL6183 PROTEIN"/>
    <property type="match status" value="1"/>
</dbReference>
<evidence type="ECO:0000256" key="6">
    <source>
        <dbReference type="ARBA" id="ARBA00023077"/>
    </source>
</evidence>
<dbReference type="Proteomes" id="UP000664731">
    <property type="component" value="Unassembled WGS sequence"/>
</dbReference>
<dbReference type="Gene3D" id="2.40.170.20">
    <property type="entry name" value="TonB-dependent receptor, beta-barrel domain"/>
    <property type="match status" value="1"/>
</dbReference>
<dbReference type="CDD" id="cd01347">
    <property type="entry name" value="ligand_gated_channel"/>
    <property type="match status" value="1"/>
</dbReference>
<feature type="domain" description="TonB-dependent receptor-like beta-barrel" evidence="13">
    <location>
        <begin position="273"/>
        <end position="715"/>
    </location>
</feature>
<dbReference type="PROSITE" id="PS52016">
    <property type="entry name" value="TONB_DEPENDENT_REC_3"/>
    <property type="match status" value="1"/>
</dbReference>
<protein>
    <submittedName>
        <fullName evidence="15">TonB-dependent receptor</fullName>
    </submittedName>
</protein>
<evidence type="ECO:0000313" key="16">
    <source>
        <dbReference type="Proteomes" id="UP000664731"/>
    </source>
</evidence>
<evidence type="ECO:0000256" key="11">
    <source>
        <dbReference type="RuleBase" id="RU003357"/>
    </source>
</evidence>
<dbReference type="InterPro" id="IPR012910">
    <property type="entry name" value="Plug_dom"/>
</dbReference>
<gene>
    <name evidence="15" type="ORF">J1777_05655</name>
</gene>
<evidence type="ECO:0000256" key="9">
    <source>
        <dbReference type="ARBA" id="ARBA00023237"/>
    </source>
</evidence>
<dbReference type="Pfam" id="PF00593">
    <property type="entry name" value="TonB_dep_Rec_b-barrel"/>
    <property type="match status" value="1"/>
</dbReference>
<dbReference type="InterPro" id="IPR036942">
    <property type="entry name" value="Beta-barrel_TonB_sf"/>
</dbReference>
<evidence type="ECO:0000256" key="5">
    <source>
        <dbReference type="ARBA" id="ARBA00022692"/>
    </source>
</evidence>
<dbReference type="GO" id="GO:0044718">
    <property type="term" value="P:siderophore transmembrane transport"/>
    <property type="evidence" value="ECO:0007669"/>
    <property type="project" value="TreeGrafter"/>
</dbReference>
<keyword evidence="8 15" id="KW-0675">Receptor</keyword>
<keyword evidence="9 10" id="KW-0998">Cell outer membrane</keyword>
<evidence type="ECO:0000256" key="10">
    <source>
        <dbReference type="PROSITE-ProRule" id="PRU01360"/>
    </source>
</evidence>
<dbReference type="AlphaFoldDB" id="A0A939GXX3"/>
<comment type="subcellular location">
    <subcellularLocation>
        <location evidence="1 10">Cell outer membrane</location>
        <topology evidence="1 10">Multi-pass membrane protein</topology>
    </subcellularLocation>
</comment>
<dbReference type="PANTHER" id="PTHR30069">
    <property type="entry name" value="TONB-DEPENDENT OUTER MEMBRANE RECEPTOR"/>
    <property type="match status" value="1"/>
</dbReference>
<dbReference type="RefSeq" id="WP_207574844.1">
    <property type="nucleotide sequence ID" value="NZ_JAFNME010000009.1"/>
</dbReference>
<evidence type="ECO:0000259" key="14">
    <source>
        <dbReference type="Pfam" id="PF07715"/>
    </source>
</evidence>
<dbReference type="GO" id="GO:0015344">
    <property type="term" value="F:siderophore uptake transmembrane transporter activity"/>
    <property type="evidence" value="ECO:0007669"/>
    <property type="project" value="TreeGrafter"/>
</dbReference>
<evidence type="ECO:0000313" key="15">
    <source>
        <dbReference type="EMBL" id="MBO1249322.1"/>
    </source>
</evidence>
<evidence type="ECO:0000256" key="7">
    <source>
        <dbReference type="ARBA" id="ARBA00023136"/>
    </source>
</evidence>
<keyword evidence="6 11" id="KW-0798">TonB box</keyword>
<evidence type="ECO:0000256" key="8">
    <source>
        <dbReference type="ARBA" id="ARBA00023170"/>
    </source>
</evidence>
<keyword evidence="12" id="KW-0732">Signal</keyword>
<dbReference type="SUPFAM" id="SSF56935">
    <property type="entry name" value="Porins"/>
    <property type="match status" value="1"/>
</dbReference>
<comment type="caution">
    <text evidence="15">The sequence shown here is derived from an EMBL/GenBank/DDBJ whole genome shotgun (WGS) entry which is preliminary data.</text>
</comment>